<dbReference type="OrthoDB" id="338810at2759"/>
<gene>
    <name evidence="1" type="ORF">Vbra_20027</name>
</gene>
<dbReference type="FunCoup" id="A0A0G4E9J6">
    <property type="interactions" value="2"/>
</dbReference>
<name>A0A0G4E9J6_VITBC</name>
<dbReference type="PhylomeDB" id="A0A0G4E9J6"/>
<reference evidence="1 2" key="1">
    <citation type="submission" date="2014-11" db="EMBL/GenBank/DDBJ databases">
        <authorList>
            <person name="Zhu J."/>
            <person name="Qi W."/>
            <person name="Song R."/>
        </authorList>
    </citation>
    <scope>NUCLEOTIDE SEQUENCE [LARGE SCALE GENOMIC DNA]</scope>
</reference>
<dbReference type="AlphaFoldDB" id="A0A0G4E9J6"/>
<dbReference type="VEuPathDB" id="CryptoDB:Vbra_20027"/>
<dbReference type="EMBL" id="CDMY01000047">
    <property type="protein sequence ID" value="CEL92067.1"/>
    <property type="molecule type" value="Genomic_DNA"/>
</dbReference>
<protein>
    <submittedName>
        <fullName evidence="1">Uncharacterized protein</fullName>
    </submittedName>
</protein>
<proteinExistence type="predicted"/>
<dbReference type="Proteomes" id="UP000041254">
    <property type="component" value="Unassembled WGS sequence"/>
</dbReference>
<dbReference type="InParanoid" id="A0A0G4E9J6"/>
<evidence type="ECO:0000313" key="2">
    <source>
        <dbReference type="Proteomes" id="UP000041254"/>
    </source>
</evidence>
<dbReference type="OMA" id="ITQNILC"/>
<keyword evidence="2" id="KW-1185">Reference proteome</keyword>
<organism evidence="1 2">
    <name type="scientific">Vitrella brassicaformis (strain CCMP3155)</name>
    <dbReference type="NCBI Taxonomy" id="1169540"/>
    <lineage>
        <taxon>Eukaryota</taxon>
        <taxon>Sar</taxon>
        <taxon>Alveolata</taxon>
        <taxon>Colpodellida</taxon>
        <taxon>Vitrellaceae</taxon>
        <taxon>Vitrella</taxon>
    </lineage>
</organism>
<accession>A0A0G4E9J6</accession>
<sequence length="156" mass="17084">MIPGVCGEKVDMTARLITDAENLDGGIHCNVTLDGDALRLTETDTDEELAKYGLDGIKTPILLTPSSKQCTAIRFAERPDDTICLKSQMTRDKLWVALNVAILCRHVGEFRTDLPTVPTPEEKEALVFEGEDPDSGIHVHLPNVEKAKIAPQVTSM</sequence>
<evidence type="ECO:0000313" key="1">
    <source>
        <dbReference type="EMBL" id="CEL92067.1"/>
    </source>
</evidence>